<feature type="region of interest" description="Disordered" evidence="1">
    <location>
        <begin position="14"/>
        <end position="38"/>
    </location>
</feature>
<reference evidence="2 3" key="1">
    <citation type="journal article" date="2021" name="Nat. Plants">
        <title>The Taxus genome provides insights into paclitaxel biosynthesis.</title>
        <authorList>
            <person name="Xiong X."/>
            <person name="Gou J."/>
            <person name="Liao Q."/>
            <person name="Li Y."/>
            <person name="Zhou Q."/>
            <person name="Bi G."/>
            <person name="Li C."/>
            <person name="Du R."/>
            <person name="Wang X."/>
            <person name="Sun T."/>
            <person name="Guo L."/>
            <person name="Liang H."/>
            <person name="Lu P."/>
            <person name="Wu Y."/>
            <person name="Zhang Z."/>
            <person name="Ro D.K."/>
            <person name="Shang Y."/>
            <person name="Huang S."/>
            <person name="Yan J."/>
        </authorList>
    </citation>
    <scope>NUCLEOTIDE SEQUENCE [LARGE SCALE GENOMIC DNA]</scope>
    <source>
        <strain evidence="2">Ta-2019</strain>
    </source>
</reference>
<protein>
    <submittedName>
        <fullName evidence="2">Uncharacterized protein</fullName>
    </submittedName>
</protein>
<organism evidence="2 3">
    <name type="scientific">Taxus chinensis</name>
    <name type="common">Chinese yew</name>
    <name type="synonym">Taxus wallichiana var. chinensis</name>
    <dbReference type="NCBI Taxonomy" id="29808"/>
    <lineage>
        <taxon>Eukaryota</taxon>
        <taxon>Viridiplantae</taxon>
        <taxon>Streptophyta</taxon>
        <taxon>Embryophyta</taxon>
        <taxon>Tracheophyta</taxon>
        <taxon>Spermatophyta</taxon>
        <taxon>Pinopsida</taxon>
        <taxon>Pinidae</taxon>
        <taxon>Conifers II</taxon>
        <taxon>Cupressales</taxon>
        <taxon>Taxaceae</taxon>
        <taxon>Taxus</taxon>
    </lineage>
</organism>
<feature type="compositionally biased region" description="Basic and acidic residues" evidence="1">
    <location>
        <begin position="21"/>
        <end position="35"/>
    </location>
</feature>
<evidence type="ECO:0000256" key="1">
    <source>
        <dbReference type="SAM" id="MobiDB-lite"/>
    </source>
</evidence>
<sequence length="66" mass="7230">GVLVGNFSLEGPQPIRSCHVSKGEKTPSDPKEKMVRKGPRPIRMCHVAPGVAERGENLKNVPKTKR</sequence>
<dbReference type="EMBL" id="JAHRHJ020003639">
    <property type="protein sequence ID" value="KAH9291403.1"/>
    <property type="molecule type" value="Genomic_DNA"/>
</dbReference>
<accession>A0AA38C2B1</accession>
<keyword evidence="3" id="KW-1185">Reference proteome</keyword>
<proteinExistence type="predicted"/>
<feature type="non-terminal residue" evidence="2">
    <location>
        <position position="1"/>
    </location>
</feature>
<evidence type="ECO:0000313" key="3">
    <source>
        <dbReference type="Proteomes" id="UP000824469"/>
    </source>
</evidence>
<dbReference type="AlphaFoldDB" id="A0AA38C2B1"/>
<evidence type="ECO:0000313" key="2">
    <source>
        <dbReference type="EMBL" id="KAH9291403.1"/>
    </source>
</evidence>
<comment type="caution">
    <text evidence="2">The sequence shown here is derived from an EMBL/GenBank/DDBJ whole genome shotgun (WGS) entry which is preliminary data.</text>
</comment>
<gene>
    <name evidence="2" type="ORF">KI387_043407</name>
</gene>
<name>A0AA38C2B1_TAXCH</name>
<feature type="non-terminal residue" evidence="2">
    <location>
        <position position="66"/>
    </location>
</feature>
<dbReference type="Proteomes" id="UP000824469">
    <property type="component" value="Unassembled WGS sequence"/>
</dbReference>